<dbReference type="SFLD" id="SFLDS00019">
    <property type="entry name" value="Glutathione_Transferase_(cytos"/>
    <property type="match status" value="1"/>
</dbReference>
<dbReference type="Gene3D" id="1.20.1050.10">
    <property type="match status" value="1"/>
</dbReference>
<dbReference type="SFLD" id="SFLDG00358">
    <property type="entry name" value="Main_(cytGST)"/>
    <property type="match status" value="1"/>
</dbReference>
<dbReference type="CDD" id="cd03053">
    <property type="entry name" value="GST_N_Phi"/>
    <property type="match status" value="1"/>
</dbReference>
<organism evidence="6 7">
    <name type="scientific">Miscanthus lutarioriparius</name>
    <dbReference type="NCBI Taxonomy" id="422564"/>
    <lineage>
        <taxon>Eukaryota</taxon>
        <taxon>Viridiplantae</taxon>
        <taxon>Streptophyta</taxon>
        <taxon>Embryophyta</taxon>
        <taxon>Tracheophyta</taxon>
        <taxon>Spermatophyta</taxon>
        <taxon>Magnoliopsida</taxon>
        <taxon>Liliopsida</taxon>
        <taxon>Poales</taxon>
        <taxon>Poaceae</taxon>
        <taxon>PACMAD clade</taxon>
        <taxon>Panicoideae</taxon>
        <taxon>Andropogonodae</taxon>
        <taxon>Andropogoneae</taxon>
        <taxon>Saccharinae</taxon>
        <taxon>Miscanthus</taxon>
    </lineage>
</organism>
<comment type="caution">
    <text evidence="6">The sequence shown here is derived from an EMBL/GenBank/DDBJ whole genome shotgun (WGS) entry which is preliminary data.</text>
</comment>
<dbReference type="GO" id="GO:0005737">
    <property type="term" value="C:cytoplasm"/>
    <property type="evidence" value="ECO:0007669"/>
    <property type="project" value="TreeGrafter"/>
</dbReference>
<dbReference type="SUPFAM" id="SSF52833">
    <property type="entry name" value="Thioredoxin-like"/>
    <property type="match status" value="1"/>
</dbReference>
<dbReference type="EC" id="2.5.1.18" evidence="2"/>
<proteinExistence type="inferred from homology"/>
<accession>A0A811SRX9</accession>
<evidence type="ECO:0000313" key="7">
    <source>
        <dbReference type="Proteomes" id="UP000604825"/>
    </source>
</evidence>
<dbReference type="PROSITE" id="PS50404">
    <property type="entry name" value="GST_NTER"/>
    <property type="match status" value="1"/>
</dbReference>
<dbReference type="InterPro" id="IPR036249">
    <property type="entry name" value="Thioredoxin-like_sf"/>
</dbReference>
<evidence type="ECO:0000256" key="4">
    <source>
        <dbReference type="ARBA" id="ARBA00047960"/>
    </source>
</evidence>
<dbReference type="Pfam" id="PF02798">
    <property type="entry name" value="GST_N"/>
    <property type="match status" value="1"/>
</dbReference>
<dbReference type="GO" id="GO:0043295">
    <property type="term" value="F:glutathione binding"/>
    <property type="evidence" value="ECO:0007669"/>
    <property type="project" value="TreeGrafter"/>
</dbReference>
<evidence type="ECO:0000256" key="1">
    <source>
        <dbReference type="ARBA" id="ARBA00010128"/>
    </source>
</evidence>
<keyword evidence="3" id="KW-0808">Transferase</keyword>
<dbReference type="PANTHER" id="PTHR43900">
    <property type="entry name" value="GLUTATHIONE S-TRANSFERASE RHO"/>
    <property type="match status" value="1"/>
</dbReference>
<dbReference type="Gene3D" id="3.40.30.10">
    <property type="entry name" value="Glutaredoxin"/>
    <property type="match status" value="1"/>
</dbReference>
<evidence type="ECO:0000256" key="2">
    <source>
        <dbReference type="ARBA" id="ARBA00012452"/>
    </source>
</evidence>
<dbReference type="InterPro" id="IPR004045">
    <property type="entry name" value="Glutathione_S-Trfase_N"/>
</dbReference>
<dbReference type="GO" id="GO:0006749">
    <property type="term" value="P:glutathione metabolic process"/>
    <property type="evidence" value="ECO:0007669"/>
    <property type="project" value="TreeGrafter"/>
</dbReference>
<dbReference type="GO" id="GO:0004364">
    <property type="term" value="F:glutathione transferase activity"/>
    <property type="evidence" value="ECO:0007669"/>
    <property type="project" value="UniProtKB-EC"/>
</dbReference>
<feature type="domain" description="GST N-terminal" evidence="5">
    <location>
        <begin position="1"/>
        <end position="82"/>
    </location>
</feature>
<evidence type="ECO:0000259" key="5">
    <source>
        <dbReference type="PROSITE" id="PS50404"/>
    </source>
</evidence>
<dbReference type="OrthoDB" id="913600at2759"/>
<gene>
    <name evidence="6" type="ORF">NCGR_LOCUS67418</name>
</gene>
<comment type="catalytic activity">
    <reaction evidence="4">
        <text>RX + glutathione = an S-substituted glutathione + a halide anion + H(+)</text>
        <dbReference type="Rhea" id="RHEA:16437"/>
        <dbReference type="ChEBI" id="CHEBI:15378"/>
        <dbReference type="ChEBI" id="CHEBI:16042"/>
        <dbReference type="ChEBI" id="CHEBI:17792"/>
        <dbReference type="ChEBI" id="CHEBI:57925"/>
        <dbReference type="ChEBI" id="CHEBI:90779"/>
        <dbReference type="EC" id="2.5.1.18"/>
    </reaction>
</comment>
<keyword evidence="7" id="KW-1185">Reference proteome</keyword>
<dbReference type="FunFam" id="3.40.30.10:FF:000016">
    <property type="entry name" value="Glutathione S-transferase F2"/>
    <property type="match status" value="1"/>
</dbReference>
<evidence type="ECO:0000256" key="3">
    <source>
        <dbReference type="ARBA" id="ARBA00022679"/>
    </source>
</evidence>
<dbReference type="Proteomes" id="UP000604825">
    <property type="component" value="Unassembled WGS sequence"/>
</dbReference>
<name>A0A811SRX9_9POAL</name>
<dbReference type="PANTHER" id="PTHR43900:SF17">
    <property type="entry name" value="GLUTATHIONE S-TRANSFERASE 4"/>
    <property type="match status" value="1"/>
</dbReference>
<dbReference type="InterPro" id="IPR040079">
    <property type="entry name" value="Glutathione_S-Trfase"/>
</dbReference>
<comment type="similarity">
    <text evidence="1">Belongs to the GST superfamily. Phi family.</text>
</comment>
<dbReference type="AlphaFoldDB" id="A0A811SRX9"/>
<evidence type="ECO:0000313" key="6">
    <source>
        <dbReference type="EMBL" id="CAD6343320.1"/>
    </source>
</evidence>
<reference evidence="6" key="1">
    <citation type="submission" date="2020-10" db="EMBL/GenBank/DDBJ databases">
        <authorList>
            <person name="Han B."/>
            <person name="Lu T."/>
            <person name="Zhao Q."/>
            <person name="Huang X."/>
            <person name="Zhao Y."/>
        </authorList>
    </citation>
    <scope>NUCLEOTIDE SEQUENCE</scope>
</reference>
<dbReference type="EMBL" id="CAJGYO010000741">
    <property type="protein sequence ID" value="CAD6343320.1"/>
    <property type="molecule type" value="Genomic_DNA"/>
</dbReference>
<protein>
    <recommendedName>
        <fullName evidence="2">glutathione transferase</fullName>
        <ecNumber evidence="2">2.5.1.18</ecNumber>
    </recommendedName>
</protein>
<sequence length="202" mass="22781">MAVKVYGWTISPFVSRVLLCLEEAGVDYELVPMSRDTGDHRHPDHLARNPFGEVPVLEDGDLTLFESRAIARHVLRKYKPELLGSGSLEQSAMVDMWVEVEAHQMEPLAGAIIVECIVALCPTWPLNATRPSSTRTWRSEEGLWRCTRRGGGERVPARRRPHLADLTTSPSCTTSWLRSTPRWSRHYRTSALVGEPRRPPSS</sequence>